<name>A0A7R7DTS3_9ACTN</name>
<dbReference type="AlphaFoldDB" id="A0A7R7DTS3"/>
<protein>
    <submittedName>
        <fullName evidence="1">Uncharacterized protein</fullName>
    </submittedName>
</protein>
<evidence type="ECO:0000313" key="2">
    <source>
        <dbReference type="Proteomes" id="UP000611640"/>
    </source>
</evidence>
<reference evidence="1 2" key="1">
    <citation type="submission" date="2020-08" db="EMBL/GenBank/DDBJ databases">
        <title>Whole genome shotgun sequence of Actinocatenispora thailandica NBRC 105041.</title>
        <authorList>
            <person name="Komaki H."/>
            <person name="Tamura T."/>
        </authorList>
    </citation>
    <scope>NUCLEOTIDE SEQUENCE [LARGE SCALE GENOMIC DNA]</scope>
    <source>
        <strain evidence="1 2">NBRC 105041</strain>
    </source>
</reference>
<keyword evidence="2" id="KW-1185">Reference proteome</keyword>
<dbReference type="Proteomes" id="UP000611640">
    <property type="component" value="Chromosome"/>
</dbReference>
<proteinExistence type="predicted"/>
<dbReference type="EMBL" id="AP023355">
    <property type="protein sequence ID" value="BCJ37535.1"/>
    <property type="molecule type" value="Genomic_DNA"/>
</dbReference>
<evidence type="ECO:0000313" key="1">
    <source>
        <dbReference type="EMBL" id="BCJ37535.1"/>
    </source>
</evidence>
<sequence length="110" mass="12168">MEIPGVRVEKRFPEPPSSVVVWANPPSVIVVEPIVSAGRLDNAIVFAPSGMERLRLVPPAVTSERSWRLGYYAVFVSDGVLTAVFSTRIGDYWGVPNLETGELEQVAEWR</sequence>
<organism evidence="1 2">
    <name type="scientific">Actinocatenispora thailandica</name>
    <dbReference type="NCBI Taxonomy" id="227318"/>
    <lineage>
        <taxon>Bacteria</taxon>
        <taxon>Bacillati</taxon>
        <taxon>Actinomycetota</taxon>
        <taxon>Actinomycetes</taxon>
        <taxon>Micromonosporales</taxon>
        <taxon>Micromonosporaceae</taxon>
        <taxon>Actinocatenispora</taxon>
    </lineage>
</organism>
<gene>
    <name evidence="1" type="ORF">Athai_50380</name>
</gene>
<dbReference type="KEGG" id="atl:Athai_50380"/>
<accession>A0A7R7DTS3</accession>